<dbReference type="PANTHER" id="PTHR37079">
    <property type="entry name" value="SERINE/THREONINE-PROTEIN KINASE ATM"/>
    <property type="match status" value="1"/>
</dbReference>
<evidence type="ECO:0000256" key="13">
    <source>
        <dbReference type="ARBA" id="ARBA00073111"/>
    </source>
</evidence>
<keyword evidence="4" id="KW-0808">Transferase</keyword>
<dbReference type="EMBL" id="JAUIZM010000008">
    <property type="protein sequence ID" value="KAK1369711.1"/>
    <property type="molecule type" value="Genomic_DNA"/>
</dbReference>
<dbReference type="InterPro" id="IPR038980">
    <property type="entry name" value="ATM_plant"/>
</dbReference>
<dbReference type="InterPro" id="IPR000403">
    <property type="entry name" value="PI3/4_kinase_cat_dom"/>
</dbReference>
<name>A0AAD8HM81_9APIA</name>
<evidence type="ECO:0000256" key="1">
    <source>
        <dbReference type="ARBA" id="ARBA00004123"/>
    </source>
</evidence>
<dbReference type="SUPFAM" id="SSF56112">
    <property type="entry name" value="Protein kinase-like (PK-like)"/>
    <property type="match status" value="1"/>
</dbReference>
<comment type="subcellular location">
    <subcellularLocation>
        <location evidence="1">Nucleus</location>
    </subcellularLocation>
</comment>
<dbReference type="AlphaFoldDB" id="A0AAD8HM81"/>
<evidence type="ECO:0000256" key="10">
    <source>
        <dbReference type="ARBA" id="ARBA00023306"/>
    </source>
</evidence>
<keyword evidence="9" id="KW-0539">Nucleus</keyword>
<evidence type="ECO:0000256" key="8">
    <source>
        <dbReference type="ARBA" id="ARBA00022840"/>
    </source>
</evidence>
<dbReference type="InterPro" id="IPR011009">
    <property type="entry name" value="Kinase-like_dom_sf"/>
</dbReference>
<keyword evidence="7" id="KW-0418">Kinase</keyword>
<evidence type="ECO:0000313" key="16">
    <source>
        <dbReference type="EMBL" id="KAK1369711.1"/>
    </source>
</evidence>
<evidence type="ECO:0000256" key="7">
    <source>
        <dbReference type="ARBA" id="ARBA00022777"/>
    </source>
</evidence>
<evidence type="ECO:0000256" key="11">
    <source>
        <dbReference type="ARBA" id="ARBA00047899"/>
    </source>
</evidence>
<dbReference type="GO" id="GO:0005634">
    <property type="term" value="C:nucleus"/>
    <property type="evidence" value="ECO:0007669"/>
    <property type="project" value="UniProtKB-SubCell"/>
</dbReference>
<dbReference type="EC" id="2.7.11.1" evidence="2"/>
<proteinExistence type="predicted"/>
<gene>
    <name evidence="16" type="ORF">POM88_035803</name>
</gene>
<reference evidence="16" key="2">
    <citation type="submission" date="2023-05" db="EMBL/GenBank/DDBJ databases">
        <authorList>
            <person name="Schelkunov M.I."/>
        </authorList>
    </citation>
    <scope>NUCLEOTIDE SEQUENCE</scope>
    <source>
        <strain evidence="16">Hsosn_3</strain>
        <tissue evidence="16">Leaf</tissue>
    </source>
</reference>
<dbReference type="GO" id="GO:0005524">
    <property type="term" value="F:ATP binding"/>
    <property type="evidence" value="ECO:0007669"/>
    <property type="project" value="UniProtKB-KW"/>
</dbReference>
<dbReference type="GO" id="GO:0006974">
    <property type="term" value="P:DNA damage response"/>
    <property type="evidence" value="ECO:0007669"/>
    <property type="project" value="UniProtKB-KW"/>
</dbReference>
<evidence type="ECO:0000256" key="9">
    <source>
        <dbReference type="ARBA" id="ARBA00023242"/>
    </source>
</evidence>
<dbReference type="FunFam" id="3.30.1010.10:FF:000023">
    <property type="entry name" value="Serine/threonine-protein kinase ATM"/>
    <property type="match status" value="1"/>
</dbReference>
<evidence type="ECO:0000256" key="5">
    <source>
        <dbReference type="ARBA" id="ARBA00022741"/>
    </source>
</evidence>
<keyword evidence="3" id="KW-0723">Serine/threonine-protein kinase</keyword>
<keyword evidence="10" id="KW-0131">Cell cycle</keyword>
<keyword evidence="14" id="KW-0812">Transmembrane</keyword>
<evidence type="ECO:0000256" key="6">
    <source>
        <dbReference type="ARBA" id="ARBA00022763"/>
    </source>
</evidence>
<comment type="caution">
    <text evidence="16">The sequence shown here is derived from an EMBL/GenBank/DDBJ whole genome shotgun (WGS) entry which is preliminary data.</text>
</comment>
<dbReference type="PROSITE" id="PS50290">
    <property type="entry name" value="PI3_4_KINASE_3"/>
    <property type="match status" value="1"/>
</dbReference>
<dbReference type="GO" id="GO:0004674">
    <property type="term" value="F:protein serine/threonine kinase activity"/>
    <property type="evidence" value="ECO:0007669"/>
    <property type="project" value="UniProtKB-KW"/>
</dbReference>
<evidence type="ECO:0000256" key="2">
    <source>
        <dbReference type="ARBA" id="ARBA00012513"/>
    </source>
</evidence>
<evidence type="ECO:0000256" key="12">
    <source>
        <dbReference type="ARBA" id="ARBA00048679"/>
    </source>
</evidence>
<dbReference type="PROSITE" id="PS00915">
    <property type="entry name" value="PI3_4_KINASE_1"/>
    <property type="match status" value="1"/>
</dbReference>
<keyword evidence="17" id="KW-1185">Reference proteome</keyword>
<dbReference type="Proteomes" id="UP001237642">
    <property type="component" value="Unassembled WGS sequence"/>
</dbReference>
<feature type="domain" description="PI3K/PI4K catalytic" evidence="15">
    <location>
        <begin position="659"/>
        <end position="791"/>
    </location>
</feature>
<keyword evidence="14" id="KW-0472">Membrane</keyword>
<reference evidence="16" key="1">
    <citation type="submission" date="2023-02" db="EMBL/GenBank/DDBJ databases">
        <title>Genome of toxic invasive species Heracleum sosnowskyi carries increased number of genes despite the absence of recent whole-genome duplications.</title>
        <authorList>
            <person name="Schelkunov M."/>
            <person name="Shtratnikova V."/>
            <person name="Makarenko M."/>
            <person name="Klepikova A."/>
            <person name="Omelchenko D."/>
            <person name="Novikova G."/>
            <person name="Obukhova E."/>
            <person name="Bogdanov V."/>
            <person name="Penin A."/>
            <person name="Logacheva M."/>
        </authorList>
    </citation>
    <scope>NUCLEOTIDE SEQUENCE</scope>
    <source>
        <strain evidence="16">Hsosn_3</strain>
        <tissue evidence="16">Leaf</tissue>
    </source>
</reference>
<sequence length="791" mass="90925">MVIYLPAAIFALWSGTSLHCDRDFVLDLLPTEDDMAMADDLDQAIFYELYACAPEVHAKINIGYGFKVGQLQPYQSVRLPRQISDPLLYEMEYCIVEAVLNEKIEKLLLSDVLFKSAHLSNIIYSSHMTSTNILCEDEMRIRKPYKGLIRSLQQLCCTHVLDLYSQGLTSRKGRFQHDFKFTELQYEKLLGVLETGIFPYFMMVHYVVIQVHKLEVIILMKIYMVIYGNYKRGDAKDFYLKLKDAKQELLFSIYHASEESTEYIYTAVVKCRRVLLQVLSCTVTVQHPLESASTLCKGARLSQAAAALHEFKSLSSGKGITQNNLYLIGRADDLDQAIFYELYACAPEVHAKINIGSGFKISCLRAVQEGDAKDFNLKLKASKQELVFSMYHASEESTEYIYTAVIKLQIGLVLIQIKELEALIRRLKSSSKGDKTDYSIKIQELQKQLPMDREEAEQLQQDKDNFLSIALEGYKHCLVIGDKYDIRVVFRLISLWFSLLTKPIVVNAMLSTIIEGSMKVPSYKFIPLGYQIASRLGGPKDGQGAQSFQFALVSFLKKMDIDNQYHTVFQHLALANGDRIKDKQRSPVIRQMKQMVELYIKLAELETKEDTNKKVTLPRDIRSIRKLERVPVVTSTFPIDRSCQYHEGSFAHFKGLADSVTIHSVMNGINAPKVVECLGYDGNKYRQLAKSGNDDLRQDAVMEQLFGLVNTILQNHRDTWKRRLRIRTYKHMVTASDILLFVPFIAYFVILAFRHEEIPCIKILRMWIEILWWVWSEAYDYQSCILAIIYI</sequence>
<dbReference type="PANTHER" id="PTHR37079:SF4">
    <property type="entry name" value="SERINE_THREONINE-PROTEIN KINASE ATM"/>
    <property type="match status" value="1"/>
</dbReference>
<comment type="catalytic activity">
    <reaction evidence="12">
        <text>L-seryl-[protein] + ATP = O-phospho-L-seryl-[protein] + ADP + H(+)</text>
        <dbReference type="Rhea" id="RHEA:17989"/>
        <dbReference type="Rhea" id="RHEA-COMP:9863"/>
        <dbReference type="Rhea" id="RHEA-COMP:11604"/>
        <dbReference type="ChEBI" id="CHEBI:15378"/>
        <dbReference type="ChEBI" id="CHEBI:29999"/>
        <dbReference type="ChEBI" id="CHEBI:30616"/>
        <dbReference type="ChEBI" id="CHEBI:83421"/>
        <dbReference type="ChEBI" id="CHEBI:456216"/>
        <dbReference type="EC" id="2.7.11.1"/>
    </reaction>
</comment>
<evidence type="ECO:0000259" key="15">
    <source>
        <dbReference type="PROSITE" id="PS50290"/>
    </source>
</evidence>
<keyword evidence="6" id="KW-0227">DNA damage</keyword>
<organism evidence="16 17">
    <name type="scientific">Heracleum sosnowskyi</name>
    <dbReference type="NCBI Taxonomy" id="360622"/>
    <lineage>
        <taxon>Eukaryota</taxon>
        <taxon>Viridiplantae</taxon>
        <taxon>Streptophyta</taxon>
        <taxon>Embryophyta</taxon>
        <taxon>Tracheophyta</taxon>
        <taxon>Spermatophyta</taxon>
        <taxon>Magnoliopsida</taxon>
        <taxon>eudicotyledons</taxon>
        <taxon>Gunneridae</taxon>
        <taxon>Pentapetalae</taxon>
        <taxon>asterids</taxon>
        <taxon>campanulids</taxon>
        <taxon>Apiales</taxon>
        <taxon>Apiaceae</taxon>
        <taxon>Apioideae</taxon>
        <taxon>apioid superclade</taxon>
        <taxon>Tordylieae</taxon>
        <taxon>Tordyliinae</taxon>
        <taxon>Heracleum</taxon>
    </lineage>
</organism>
<protein>
    <recommendedName>
        <fullName evidence="13">Serine/threonine-protein kinase ATM</fullName>
        <ecNumber evidence="2">2.7.11.1</ecNumber>
    </recommendedName>
</protein>
<feature type="transmembrane region" description="Helical" evidence="14">
    <location>
        <begin position="732"/>
        <end position="753"/>
    </location>
</feature>
<comment type="catalytic activity">
    <reaction evidence="11">
        <text>L-threonyl-[protein] + ATP = O-phospho-L-threonyl-[protein] + ADP + H(+)</text>
        <dbReference type="Rhea" id="RHEA:46608"/>
        <dbReference type="Rhea" id="RHEA-COMP:11060"/>
        <dbReference type="Rhea" id="RHEA-COMP:11605"/>
        <dbReference type="ChEBI" id="CHEBI:15378"/>
        <dbReference type="ChEBI" id="CHEBI:30013"/>
        <dbReference type="ChEBI" id="CHEBI:30616"/>
        <dbReference type="ChEBI" id="CHEBI:61977"/>
        <dbReference type="ChEBI" id="CHEBI:456216"/>
        <dbReference type="EC" id="2.7.11.1"/>
    </reaction>
</comment>
<evidence type="ECO:0000256" key="3">
    <source>
        <dbReference type="ARBA" id="ARBA00022527"/>
    </source>
</evidence>
<accession>A0AAD8HM81</accession>
<evidence type="ECO:0000313" key="17">
    <source>
        <dbReference type="Proteomes" id="UP001237642"/>
    </source>
</evidence>
<dbReference type="Gene3D" id="3.30.1010.10">
    <property type="entry name" value="Phosphatidylinositol 3-kinase Catalytic Subunit, Chain A, domain 4"/>
    <property type="match status" value="1"/>
</dbReference>
<dbReference type="InterPro" id="IPR018936">
    <property type="entry name" value="PI3/4_kinase_CS"/>
</dbReference>
<keyword evidence="14" id="KW-1133">Transmembrane helix</keyword>
<keyword evidence="8" id="KW-0067">ATP-binding</keyword>
<evidence type="ECO:0000256" key="14">
    <source>
        <dbReference type="SAM" id="Phobius"/>
    </source>
</evidence>
<evidence type="ECO:0000256" key="4">
    <source>
        <dbReference type="ARBA" id="ARBA00022679"/>
    </source>
</evidence>
<keyword evidence="5" id="KW-0547">Nucleotide-binding</keyword>